<evidence type="ECO:0000313" key="1">
    <source>
        <dbReference type="EMBL" id="RIH63784.1"/>
    </source>
</evidence>
<dbReference type="InterPro" id="IPR012933">
    <property type="entry name" value="HicA_mRNA_interferase"/>
</dbReference>
<dbReference type="OrthoDB" id="1447122at2"/>
<dbReference type="EMBL" id="QWET01000016">
    <property type="protein sequence ID" value="RIH63784.1"/>
    <property type="molecule type" value="Genomic_DNA"/>
</dbReference>
<sequence>MTKKDKLISRFLGMPSDFHYDEMVKLLRYFSFHEVKTGKTSGSRVKFINEEGVMIMLHKPHPSGIMKRYQMKQIKEVLEL</sequence>
<dbReference type="Pfam" id="PF07927">
    <property type="entry name" value="HicA_toxin"/>
    <property type="match status" value="1"/>
</dbReference>
<dbReference type="Proteomes" id="UP000266441">
    <property type="component" value="Unassembled WGS sequence"/>
</dbReference>
<dbReference type="AlphaFoldDB" id="A0A399CVI4"/>
<accession>A0A399CVI4</accession>
<evidence type="ECO:0000313" key="2">
    <source>
        <dbReference type="Proteomes" id="UP000266441"/>
    </source>
</evidence>
<dbReference type="GO" id="GO:0003729">
    <property type="term" value="F:mRNA binding"/>
    <property type="evidence" value="ECO:0007669"/>
    <property type="project" value="InterPro"/>
</dbReference>
<reference evidence="1 2" key="1">
    <citation type="journal article" date="2015" name="Int. J. Syst. Evol. Microbiol.">
        <title>Mariniphaga sediminis sp. nov., isolated from coastal sediment.</title>
        <authorList>
            <person name="Wang F.Q."/>
            <person name="Shen Q.Y."/>
            <person name="Chen G.J."/>
            <person name="Du Z.J."/>
        </authorList>
    </citation>
    <scope>NUCLEOTIDE SEQUENCE [LARGE SCALE GENOMIC DNA]</scope>
    <source>
        <strain evidence="1 2">SY21</strain>
    </source>
</reference>
<organism evidence="1 2">
    <name type="scientific">Mariniphaga sediminis</name>
    <dbReference type="NCBI Taxonomy" id="1628158"/>
    <lineage>
        <taxon>Bacteria</taxon>
        <taxon>Pseudomonadati</taxon>
        <taxon>Bacteroidota</taxon>
        <taxon>Bacteroidia</taxon>
        <taxon>Marinilabiliales</taxon>
        <taxon>Prolixibacteraceae</taxon>
        <taxon>Mariniphaga</taxon>
    </lineage>
</organism>
<proteinExistence type="predicted"/>
<keyword evidence="2" id="KW-1185">Reference proteome</keyword>
<protein>
    <submittedName>
        <fullName evidence="1">Type II toxin-antitoxin system HicA family toxin</fullName>
    </submittedName>
</protein>
<gene>
    <name evidence="1" type="ORF">D1164_17770</name>
</gene>
<comment type="caution">
    <text evidence="1">The sequence shown here is derived from an EMBL/GenBank/DDBJ whole genome shotgun (WGS) entry which is preliminary data.</text>
</comment>
<name>A0A399CVI4_9BACT</name>